<dbReference type="InterPro" id="IPR011006">
    <property type="entry name" value="CheY-like_superfamily"/>
</dbReference>
<evidence type="ECO:0000256" key="7">
    <source>
        <dbReference type="PROSITE-ProRule" id="PRU00169"/>
    </source>
</evidence>
<evidence type="ECO:0000256" key="2">
    <source>
        <dbReference type="ARBA" id="ARBA00012438"/>
    </source>
</evidence>
<dbReference type="InterPro" id="IPR005467">
    <property type="entry name" value="His_kinase_dom"/>
</dbReference>
<dbReference type="RefSeq" id="WP_004628402.1">
    <property type="nucleotide sequence ID" value="NZ_AORV01000054.1"/>
</dbReference>
<dbReference type="PRINTS" id="PR00344">
    <property type="entry name" value="BCTRLSENSOR"/>
</dbReference>
<dbReference type="Pfam" id="PF13426">
    <property type="entry name" value="PAS_9"/>
    <property type="match status" value="1"/>
</dbReference>
<gene>
    <name evidence="12" type="ORF">CTER_3743</name>
</gene>
<comment type="caution">
    <text evidence="12">The sequence shown here is derived from an EMBL/GenBank/DDBJ whole genome shotgun (WGS) entry which is preliminary data.</text>
</comment>
<evidence type="ECO:0000256" key="6">
    <source>
        <dbReference type="ARBA" id="ARBA00024867"/>
    </source>
</evidence>
<dbReference type="InterPro" id="IPR036890">
    <property type="entry name" value="HATPase_C_sf"/>
</dbReference>
<keyword evidence="5" id="KW-0902">Two-component regulatory system</keyword>
<dbReference type="SUPFAM" id="SSF47384">
    <property type="entry name" value="Homodimeric domain of signal transducing histidine kinase"/>
    <property type="match status" value="1"/>
</dbReference>
<reference evidence="12 13" key="1">
    <citation type="journal article" date="2013" name="Genome Announc.">
        <title>Draft Genome Sequence of the Cellulolytic, Mesophilic, Anaerobic Bacterium Clostridium termitidis Strain CT1112 (DSM 5398).</title>
        <authorList>
            <person name="Lal S."/>
            <person name="Ramachandran U."/>
            <person name="Zhang X."/>
            <person name="Munir R."/>
            <person name="Sparling R."/>
            <person name="Levin D.B."/>
        </authorList>
    </citation>
    <scope>NUCLEOTIDE SEQUENCE [LARGE SCALE GENOMIC DNA]</scope>
    <source>
        <strain evidence="12 13">CT1112</strain>
    </source>
</reference>
<dbReference type="CDD" id="cd00130">
    <property type="entry name" value="PAS"/>
    <property type="match status" value="1"/>
</dbReference>
<dbReference type="Pfam" id="PF02518">
    <property type="entry name" value="HATPase_c"/>
    <property type="match status" value="1"/>
</dbReference>
<dbReference type="Gene3D" id="3.30.565.10">
    <property type="entry name" value="Histidine kinase-like ATPase, C-terminal domain"/>
    <property type="match status" value="1"/>
</dbReference>
<dbReference type="InterPro" id="IPR000014">
    <property type="entry name" value="PAS"/>
</dbReference>
<dbReference type="Gene3D" id="3.40.50.2300">
    <property type="match status" value="1"/>
</dbReference>
<dbReference type="PROSITE" id="PS50112">
    <property type="entry name" value="PAS"/>
    <property type="match status" value="1"/>
</dbReference>
<dbReference type="GO" id="GO:0000155">
    <property type="term" value="F:phosphorelay sensor kinase activity"/>
    <property type="evidence" value="ECO:0007669"/>
    <property type="project" value="InterPro"/>
</dbReference>
<evidence type="ECO:0000256" key="3">
    <source>
        <dbReference type="ARBA" id="ARBA00018672"/>
    </source>
</evidence>
<dbReference type="InterPro" id="IPR000700">
    <property type="entry name" value="PAS-assoc_C"/>
</dbReference>
<dbReference type="STRING" id="1195236.CTER_3743"/>
<comment type="catalytic activity">
    <reaction evidence="1">
        <text>ATP + protein L-histidine = ADP + protein N-phospho-L-histidine.</text>
        <dbReference type="EC" id="2.7.13.3"/>
    </reaction>
</comment>
<sequence>MESNDRVLFINESPETASIVMEKLAMWDIPVCQKQATSLKDLNNLLNSGLWDVVISEYKYSGVIAFDVLKKLKKTYCHIPIIVLSDDLSEENVLELIEAGIDDSVPKKELSRLRQVICRILRNLPSHRHVLTQGYSADKQVGRYEAEYGPAEMEHKGSILFANMTEAFLYGKVICDRQGKPVDYVILDTNHAFELMTGNQRFEILNRRAAETNFGTNETEPDLIEICGRVAITGEKRVFECKMNYREKVYSVSAYSPCPGYFVSIFTDITEQKKIEAEIEKLAAAFERSPVMVIITNPDGIMEYINSKVTSVTGFSFKDANSRNINLLKSEMVPKHILNEMKEKFRNDESWEGEFISKKKNGELYWVSASVSPVRDRNGNTTNYILIQEDISDKKKFQQELEEKHRNLVKEVMKLKVMQKQKIQQEKLTGIGHLAAGAAHEINNPLGFVISNFDMLSKYCERFGDLIQAYRIFKNHIKNNEYQLAVQNISVLEELEEKYNIDFLLSDINDIFNDCNDGLTRITNIVSGLGTYIREEPHDKIMEYDLSAAVDNTLEILQSDLKQHAEVKKELNKVPDIQVMGDQINQVIVNLIENALYAISRKHVNGKGELKVRTYNDKRYVYCQIEDNGAGISKDNLNKIFDPFFTTKPVGQGSGMGLTIAYNIISRHNGQLSVESEYGKGTSFTFKLPVNNKPKKTN</sequence>
<feature type="domain" description="Histidine kinase" evidence="8">
    <location>
        <begin position="437"/>
        <end position="692"/>
    </location>
</feature>
<evidence type="ECO:0000313" key="13">
    <source>
        <dbReference type="Proteomes" id="UP000014155"/>
    </source>
</evidence>
<dbReference type="Gene3D" id="3.30.450.20">
    <property type="entry name" value="PAS domain"/>
    <property type="match status" value="2"/>
</dbReference>
<dbReference type="PANTHER" id="PTHR43065:SF50">
    <property type="entry name" value="HISTIDINE KINASE"/>
    <property type="match status" value="1"/>
</dbReference>
<evidence type="ECO:0000259" key="8">
    <source>
        <dbReference type="PROSITE" id="PS50109"/>
    </source>
</evidence>
<keyword evidence="4" id="KW-0808">Transferase</keyword>
<dbReference type="PATRIC" id="fig|1195236.3.peg.3956"/>
<dbReference type="EMBL" id="AORV01000054">
    <property type="protein sequence ID" value="EMS70480.1"/>
    <property type="molecule type" value="Genomic_DNA"/>
</dbReference>
<dbReference type="CDD" id="cd00156">
    <property type="entry name" value="REC"/>
    <property type="match status" value="1"/>
</dbReference>
<dbReference type="InterPro" id="IPR003594">
    <property type="entry name" value="HATPase_dom"/>
</dbReference>
<feature type="domain" description="PAS" evidence="10">
    <location>
        <begin position="278"/>
        <end position="331"/>
    </location>
</feature>
<feature type="domain" description="PAC" evidence="11">
    <location>
        <begin position="349"/>
        <end position="403"/>
    </location>
</feature>
<comment type="function">
    <text evidence="6">May play the central regulatory role in sporulation. It may be an element of the effector pathway responsible for the activation of sporulation genes in response to nutritional stress. Spo0A may act in concert with spo0H (a sigma factor) to control the expression of some genes that are critical to the sporulation process.</text>
</comment>
<name>S0FGE6_RUMCE</name>
<dbReference type="Gene3D" id="1.10.287.130">
    <property type="match status" value="1"/>
</dbReference>
<dbReference type="AlphaFoldDB" id="S0FGE6"/>
<evidence type="ECO:0000256" key="5">
    <source>
        <dbReference type="ARBA" id="ARBA00023012"/>
    </source>
</evidence>
<keyword evidence="4" id="KW-0418">Kinase</keyword>
<dbReference type="SUPFAM" id="SSF55874">
    <property type="entry name" value="ATPase domain of HSP90 chaperone/DNA topoisomerase II/histidine kinase"/>
    <property type="match status" value="1"/>
</dbReference>
<evidence type="ECO:0000259" key="11">
    <source>
        <dbReference type="PROSITE" id="PS50113"/>
    </source>
</evidence>
<dbReference type="PROSITE" id="PS50109">
    <property type="entry name" value="HIS_KIN"/>
    <property type="match status" value="1"/>
</dbReference>
<feature type="domain" description="Response regulatory" evidence="9">
    <location>
        <begin position="6"/>
        <end position="122"/>
    </location>
</feature>
<dbReference type="SMART" id="SM00387">
    <property type="entry name" value="HATPase_c"/>
    <property type="match status" value="1"/>
</dbReference>
<evidence type="ECO:0000259" key="10">
    <source>
        <dbReference type="PROSITE" id="PS50112"/>
    </source>
</evidence>
<organism evidence="12 13">
    <name type="scientific">Ruminiclostridium cellobioparum subsp. termitidis CT1112</name>
    <dbReference type="NCBI Taxonomy" id="1195236"/>
    <lineage>
        <taxon>Bacteria</taxon>
        <taxon>Bacillati</taxon>
        <taxon>Bacillota</taxon>
        <taxon>Clostridia</taxon>
        <taxon>Eubacteriales</taxon>
        <taxon>Oscillospiraceae</taxon>
        <taxon>Ruminiclostridium</taxon>
    </lineage>
</organism>
<evidence type="ECO:0000256" key="1">
    <source>
        <dbReference type="ARBA" id="ARBA00000085"/>
    </source>
</evidence>
<dbReference type="InterPro" id="IPR001789">
    <property type="entry name" value="Sig_transdc_resp-reg_receiver"/>
</dbReference>
<dbReference type="InterPro" id="IPR036097">
    <property type="entry name" value="HisK_dim/P_sf"/>
</dbReference>
<dbReference type="InterPro" id="IPR004358">
    <property type="entry name" value="Sig_transdc_His_kin-like_C"/>
</dbReference>
<dbReference type="PROSITE" id="PS50113">
    <property type="entry name" value="PAC"/>
    <property type="match status" value="1"/>
</dbReference>
<evidence type="ECO:0000256" key="4">
    <source>
        <dbReference type="ARBA" id="ARBA00022777"/>
    </source>
</evidence>
<evidence type="ECO:0000259" key="9">
    <source>
        <dbReference type="PROSITE" id="PS50110"/>
    </source>
</evidence>
<dbReference type="eggNOG" id="COG3829">
    <property type="taxonomic scope" value="Bacteria"/>
</dbReference>
<dbReference type="SMART" id="SM00086">
    <property type="entry name" value="PAC"/>
    <property type="match status" value="2"/>
</dbReference>
<dbReference type="PROSITE" id="PS50110">
    <property type="entry name" value="RESPONSE_REGULATORY"/>
    <property type="match status" value="1"/>
</dbReference>
<keyword evidence="13" id="KW-1185">Reference proteome</keyword>
<dbReference type="NCBIfam" id="TIGR00229">
    <property type="entry name" value="sensory_box"/>
    <property type="match status" value="1"/>
</dbReference>
<comment type="caution">
    <text evidence="7">Lacks conserved residue(s) required for the propagation of feature annotation.</text>
</comment>
<dbReference type="InterPro" id="IPR001610">
    <property type="entry name" value="PAC"/>
</dbReference>
<dbReference type="Proteomes" id="UP000014155">
    <property type="component" value="Unassembled WGS sequence"/>
</dbReference>
<dbReference type="SUPFAM" id="SSF55785">
    <property type="entry name" value="PYP-like sensor domain (PAS domain)"/>
    <property type="match status" value="2"/>
</dbReference>
<dbReference type="EC" id="2.7.13.3" evidence="2"/>
<dbReference type="InterPro" id="IPR035965">
    <property type="entry name" value="PAS-like_dom_sf"/>
</dbReference>
<accession>S0FGE6</accession>
<evidence type="ECO:0000313" key="12">
    <source>
        <dbReference type="EMBL" id="EMS70480.1"/>
    </source>
</evidence>
<protein>
    <recommendedName>
        <fullName evidence="3">Stage 0 sporulation protein A homolog</fullName>
        <ecNumber evidence="2">2.7.13.3</ecNumber>
    </recommendedName>
</protein>
<dbReference type="PANTHER" id="PTHR43065">
    <property type="entry name" value="SENSOR HISTIDINE KINASE"/>
    <property type="match status" value="1"/>
</dbReference>
<dbReference type="eggNOG" id="COG4191">
    <property type="taxonomic scope" value="Bacteria"/>
</dbReference>
<proteinExistence type="predicted"/>
<dbReference type="SUPFAM" id="SSF52172">
    <property type="entry name" value="CheY-like"/>
    <property type="match status" value="1"/>
</dbReference>